<keyword evidence="9" id="KW-1185">Reference proteome</keyword>
<dbReference type="SUPFAM" id="SSF57701">
    <property type="entry name" value="Zn2/Cys6 DNA-binding domain"/>
    <property type="match status" value="1"/>
</dbReference>
<proteinExistence type="predicted"/>
<dbReference type="PANTHER" id="PTHR40626:SF3">
    <property type="entry name" value="TRANSCRIPTION FACTOR WITH C2H2 AND ZN(2)-CYS(6) DNA BINDING DOMAIN (EUROFUNG)-RELATED"/>
    <property type="match status" value="1"/>
</dbReference>
<keyword evidence="6" id="KW-0539">Nucleus</keyword>
<evidence type="ECO:0000256" key="5">
    <source>
        <dbReference type="ARBA" id="ARBA00022833"/>
    </source>
</evidence>
<gene>
    <name evidence="8" type="ORF">B0J13DRAFT_526275</name>
</gene>
<dbReference type="GO" id="GO:0005634">
    <property type="term" value="C:nucleus"/>
    <property type="evidence" value="ECO:0007669"/>
    <property type="project" value="UniProtKB-SubCell"/>
</dbReference>
<reference evidence="8" key="1">
    <citation type="journal article" date="2021" name="Nat. Commun.">
        <title>Genetic determinants of endophytism in the Arabidopsis root mycobiome.</title>
        <authorList>
            <person name="Mesny F."/>
            <person name="Miyauchi S."/>
            <person name="Thiergart T."/>
            <person name="Pickel B."/>
            <person name="Atanasova L."/>
            <person name="Karlsson M."/>
            <person name="Huettel B."/>
            <person name="Barry K.W."/>
            <person name="Haridas S."/>
            <person name="Chen C."/>
            <person name="Bauer D."/>
            <person name="Andreopoulos W."/>
            <person name="Pangilinan J."/>
            <person name="LaButti K."/>
            <person name="Riley R."/>
            <person name="Lipzen A."/>
            <person name="Clum A."/>
            <person name="Drula E."/>
            <person name="Henrissat B."/>
            <person name="Kohler A."/>
            <person name="Grigoriev I.V."/>
            <person name="Martin F.M."/>
            <person name="Hacquard S."/>
        </authorList>
    </citation>
    <scope>NUCLEOTIDE SEQUENCE</scope>
    <source>
        <strain evidence="8">MPI-CAGE-AT-0021</strain>
    </source>
</reference>
<dbReference type="GO" id="GO:0008270">
    <property type="term" value="F:zinc ion binding"/>
    <property type="evidence" value="ECO:0007669"/>
    <property type="project" value="UniProtKB-KW"/>
</dbReference>
<dbReference type="InterPro" id="IPR051059">
    <property type="entry name" value="VerF-like"/>
</dbReference>
<evidence type="ECO:0000256" key="1">
    <source>
        <dbReference type="ARBA" id="ARBA00004123"/>
    </source>
</evidence>
<keyword evidence="3" id="KW-0677">Repeat</keyword>
<dbReference type="CDD" id="cd00067">
    <property type="entry name" value="GAL4"/>
    <property type="match status" value="1"/>
</dbReference>
<dbReference type="AlphaFoldDB" id="A0A9P9J5A6"/>
<keyword evidence="4" id="KW-0863">Zinc-finger</keyword>
<evidence type="ECO:0000256" key="2">
    <source>
        <dbReference type="ARBA" id="ARBA00022723"/>
    </source>
</evidence>
<evidence type="ECO:0000256" key="3">
    <source>
        <dbReference type="ARBA" id="ARBA00022737"/>
    </source>
</evidence>
<name>A0A9P9J5A6_9HYPO</name>
<dbReference type="GO" id="GO:0000978">
    <property type="term" value="F:RNA polymerase II cis-regulatory region sequence-specific DNA binding"/>
    <property type="evidence" value="ECO:0007669"/>
    <property type="project" value="InterPro"/>
</dbReference>
<dbReference type="EMBL" id="JAGMUU010000011">
    <property type="protein sequence ID" value="KAH7142829.1"/>
    <property type="molecule type" value="Genomic_DNA"/>
</dbReference>
<accession>A0A9P9J5A6</accession>
<evidence type="ECO:0000259" key="7">
    <source>
        <dbReference type="Pfam" id="PF04082"/>
    </source>
</evidence>
<comment type="subcellular location">
    <subcellularLocation>
        <location evidence="1">Nucleus</location>
    </subcellularLocation>
</comment>
<dbReference type="GO" id="GO:0000785">
    <property type="term" value="C:chromatin"/>
    <property type="evidence" value="ECO:0007669"/>
    <property type="project" value="TreeGrafter"/>
</dbReference>
<protein>
    <recommendedName>
        <fullName evidence="7">Xylanolytic transcriptional activator regulatory domain-containing protein</fullName>
    </recommendedName>
</protein>
<comment type="caution">
    <text evidence="8">The sequence shown here is derived from an EMBL/GenBank/DDBJ whole genome shotgun (WGS) entry which is preliminary data.</text>
</comment>
<dbReference type="OrthoDB" id="3945418at2759"/>
<evidence type="ECO:0000256" key="6">
    <source>
        <dbReference type="ARBA" id="ARBA00023242"/>
    </source>
</evidence>
<organism evidence="8 9">
    <name type="scientific">Dactylonectria estremocensis</name>
    <dbReference type="NCBI Taxonomy" id="1079267"/>
    <lineage>
        <taxon>Eukaryota</taxon>
        <taxon>Fungi</taxon>
        <taxon>Dikarya</taxon>
        <taxon>Ascomycota</taxon>
        <taxon>Pezizomycotina</taxon>
        <taxon>Sordariomycetes</taxon>
        <taxon>Hypocreomycetidae</taxon>
        <taxon>Hypocreales</taxon>
        <taxon>Nectriaceae</taxon>
        <taxon>Dactylonectria</taxon>
    </lineage>
</organism>
<dbReference type="GO" id="GO:0006351">
    <property type="term" value="P:DNA-templated transcription"/>
    <property type="evidence" value="ECO:0007669"/>
    <property type="project" value="InterPro"/>
</dbReference>
<dbReference type="PANTHER" id="PTHR40626">
    <property type="entry name" value="MIP31509P"/>
    <property type="match status" value="1"/>
</dbReference>
<dbReference type="InterPro" id="IPR001138">
    <property type="entry name" value="Zn2Cys6_DnaBD"/>
</dbReference>
<dbReference type="InterPro" id="IPR036864">
    <property type="entry name" value="Zn2-C6_fun-type_DNA-bd_sf"/>
</dbReference>
<feature type="domain" description="Xylanolytic transcriptional activator regulatory" evidence="7">
    <location>
        <begin position="288"/>
        <end position="474"/>
    </location>
</feature>
<evidence type="ECO:0000313" key="8">
    <source>
        <dbReference type="EMBL" id="KAH7142829.1"/>
    </source>
</evidence>
<sequence length="653" mass="74290">MSWGSRISQFHLVVDIDASRDTLIRHWKTCELRLSSGNSIPNLSQRKRGRKQNACDQCAQMKMRCSQTLPCNECNDRKQERAYNRFLEHVGPQSTILLLNDSNHRQQESVPSATHGADPEMDIHQTTCEVEPVPSITSTSEANTSVDALQESSALFPLEQPLGRSAMQTGSSDCQLLSWMPQELWNICDMIAHPSSPAISPSIGSVKLGFLEKFTSTQGMANSFDCENSRDRKRLMLAPAPAPSLVLGIQKYWHVNSADSSSTAGRTPLTMMLCYRFFSPNNLDKYLLSFWSFWHPNWPVFHKPTFDSVDSPARLFASMALIGACLMTDDADRDQALFWIAAVEDETPIPESHGESDKLQTRSRLNALRAAYCVVLVQSWEGSGSQKRRSRRSRFTQIVAVARSFGPSNLTNRDLNKYAWINDLHRNWTIFILQEEVIRTVTCVFLLDMGYVIFNNTPPRMMISELEIKLTCPERCFQAVDAEAWLFSVEAWSETYLGQSIREDSVLPKSPFQQDLAHSNAYTNVVFHSLIFHHHGGPSSWNQASLIRHGLGNWQQAWLSREPMGSHQKLEHATLFEAWRKIGFMRYAMEFWYLGCIVYKQAESTIGSTFNSRQGPRGSFRKGFLEAYNNSDMEQVHELIVQFHEMNLGMDIL</sequence>
<evidence type="ECO:0000313" key="9">
    <source>
        <dbReference type="Proteomes" id="UP000717696"/>
    </source>
</evidence>
<dbReference type="Pfam" id="PF04082">
    <property type="entry name" value="Fungal_trans"/>
    <property type="match status" value="1"/>
</dbReference>
<dbReference type="GO" id="GO:0000981">
    <property type="term" value="F:DNA-binding transcription factor activity, RNA polymerase II-specific"/>
    <property type="evidence" value="ECO:0007669"/>
    <property type="project" value="InterPro"/>
</dbReference>
<keyword evidence="5" id="KW-0862">Zinc</keyword>
<keyword evidence="2" id="KW-0479">Metal-binding</keyword>
<dbReference type="InterPro" id="IPR007219">
    <property type="entry name" value="XnlR_reg_dom"/>
</dbReference>
<evidence type="ECO:0000256" key="4">
    <source>
        <dbReference type="ARBA" id="ARBA00022771"/>
    </source>
</evidence>
<dbReference type="Proteomes" id="UP000717696">
    <property type="component" value="Unassembled WGS sequence"/>
</dbReference>